<name>A0A7W7ZIM3_9BACT</name>
<gene>
    <name evidence="3" type="ORF">HDF16_005381</name>
</gene>
<evidence type="ECO:0000313" key="4">
    <source>
        <dbReference type="Proteomes" id="UP000540989"/>
    </source>
</evidence>
<dbReference type="EMBL" id="JACHIP010000016">
    <property type="protein sequence ID" value="MBB5060645.1"/>
    <property type="molecule type" value="Genomic_DNA"/>
</dbReference>
<dbReference type="PRINTS" id="PR00111">
    <property type="entry name" value="ABHYDROLASE"/>
</dbReference>
<keyword evidence="1" id="KW-0378">Hydrolase</keyword>
<comment type="caution">
    <text evidence="3">The sequence shown here is derived from an EMBL/GenBank/DDBJ whole genome shotgun (WGS) entry which is preliminary data.</text>
</comment>
<evidence type="ECO:0000259" key="2">
    <source>
        <dbReference type="Pfam" id="PF00561"/>
    </source>
</evidence>
<protein>
    <submittedName>
        <fullName evidence="3">Pimeloyl-ACP methyl ester carboxylesterase</fullName>
    </submittedName>
</protein>
<dbReference type="AlphaFoldDB" id="A0A7W7ZIM3"/>
<dbReference type="Gene3D" id="3.40.50.1820">
    <property type="entry name" value="alpha/beta hydrolase"/>
    <property type="match status" value="1"/>
</dbReference>
<dbReference type="PANTHER" id="PTHR43798:SF31">
    <property type="entry name" value="AB HYDROLASE SUPERFAMILY PROTEIN YCLE"/>
    <property type="match status" value="1"/>
</dbReference>
<dbReference type="Pfam" id="PF00561">
    <property type="entry name" value="Abhydrolase_1"/>
    <property type="match status" value="1"/>
</dbReference>
<dbReference type="InterPro" id="IPR029058">
    <property type="entry name" value="AB_hydrolase_fold"/>
</dbReference>
<organism evidence="3 4">
    <name type="scientific">Granulicella aggregans</name>
    <dbReference type="NCBI Taxonomy" id="474949"/>
    <lineage>
        <taxon>Bacteria</taxon>
        <taxon>Pseudomonadati</taxon>
        <taxon>Acidobacteriota</taxon>
        <taxon>Terriglobia</taxon>
        <taxon>Terriglobales</taxon>
        <taxon>Acidobacteriaceae</taxon>
        <taxon>Granulicella</taxon>
    </lineage>
</organism>
<reference evidence="3 4" key="1">
    <citation type="submission" date="2020-08" db="EMBL/GenBank/DDBJ databases">
        <title>Genomic Encyclopedia of Type Strains, Phase IV (KMG-V): Genome sequencing to study the core and pangenomes of soil and plant-associated prokaryotes.</title>
        <authorList>
            <person name="Whitman W."/>
        </authorList>
    </citation>
    <scope>NUCLEOTIDE SEQUENCE [LARGE SCALE GENOMIC DNA]</scope>
    <source>
        <strain evidence="3 4">M8UP14</strain>
    </source>
</reference>
<dbReference type="PANTHER" id="PTHR43798">
    <property type="entry name" value="MONOACYLGLYCEROL LIPASE"/>
    <property type="match status" value="1"/>
</dbReference>
<dbReference type="GO" id="GO:0016020">
    <property type="term" value="C:membrane"/>
    <property type="evidence" value="ECO:0007669"/>
    <property type="project" value="TreeGrafter"/>
</dbReference>
<accession>A0A7W7ZIM3</accession>
<evidence type="ECO:0000256" key="1">
    <source>
        <dbReference type="ARBA" id="ARBA00022801"/>
    </source>
</evidence>
<dbReference type="RefSeq" id="WP_184223054.1">
    <property type="nucleotide sequence ID" value="NZ_JACHIP010000016.1"/>
</dbReference>
<sequence length="258" mass="28289">MQKKLRDGISLAFTDSGESGSPLLLIHGWGCDHTTLQYQEEFFRRTCRVINVDLRGHGQSDSPAMTYEVGQFADDIAWLCRRLGIENVILVGHSMGGAVAIETAHLYPNLVQAVAMIDTVFQPASCLSELLAPLLHDLEGDDYENAYRSIMHNLSRATEREALTGLLHTLPAAPQHVLLAALQQHMVRHDFARAATACSMPIAYIAASGDFADIGELKRLIPHLLYGQTLGAGHFAPWLVPKQVNAMLSAFLQLAFTS</sequence>
<dbReference type="SUPFAM" id="SSF53474">
    <property type="entry name" value="alpha/beta-Hydrolases"/>
    <property type="match status" value="1"/>
</dbReference>
<dbReference type="Proteomes" id="UP000540989">
    <property type="component" value="Unassembled WGS sequence"/>
</dbReference>
<dbReference type="InterPro" id="IPR050266">
    <property type="entry name" value="AB_hydrolase_sf"/>
</dbReference>
<evidence type="ECO:0000313" key="3">
    <source>
        <dbReference type="EMBL" id="MBB5060645.1"/>
    </source>
</evidence>
<dbReference type="GO" id="GO:0016787">
    <property type="term" value="F:hydrolase activity"/>
    <property type="evidence" value="ECO:0007669"/>
    <property type="project" value="UniProtKB-KW"/>
</dbReference>
<proteinExistence type="predicted"/>
<feature type="domain" description="AB hydrolase-1" evidence="2">
    <location>
        <begin position="22"/>
        <end position="130"/>
    </location>
</feature>
<keyword evidence="4" id="KW-1185">Reference proteome</keyword>
<dbReference type="InterPro" id="IPR000073">
    <property type="entry name" value="AB_hydrolase_1"/>
</dbReference>